<reference evidence="4" key="1">
    <citation type="submission" date="2016-11" db="UniProtKB">
        <authorList>
            <consortium name="WormBaseParasite"/>
        </authorList>
    </citation>
    <scope>IDENTIFICATION</scope>
</reference>
<dbReference type="Proteomes" id="UP000659654">
    <property type="component" value="Unassembled WGS sequence"/>
</dbReference>
<protein>
    <submittedName>
        <fullName evidence="1">(pine wood nematode) hypothetical protein</fullName>
    </submittedName>
</protein>
<name>A0A1I7SC21_BURXY</name>
<dbReference type="Proteomes" id="UP000095284">
    <property type="component" value="Unplaced"/>
</dbReference>
<dbReference type="EMBL" id="CAJFDI010000001">
    <property type="protein sequence ID" value="CAD5210459.1"/>
    <property type="molecule type" value="Genomic_DNA"/>
</dbReference>
<proteinExistence type="predicted"/>
<reference evidence="1" key="2">
    <citation type="submission" date="2020-09" db="EMBL/GenBank/DDBJ databases">
        <authorList>
            <person name="Kikuchi T."/>
        </authorList>
    </citation>
    <scope>NUCLEOTIDE SEQUENCE</scope>
    <source>
        <strain evidence="1">Ka4C1</strain>
    </source>
</reference>
<evidence type="ECO:0000313" key="4">
    <source>
        <dbReference type="WBParaSite" id="BXY_1057200.1"/>
    </source>
</evidence>
<keyword evidence="3" id="KW-1185">Reference proteome</keyword>
<accession>A0A1I7SC21</accession>
<evidence type="ECO:0000313" key="2">
    <source>
        <dbReference type="Proteomes" id="UP000095284"/>
    </source>
</evidence>
<dbReference type="AlphaFoldDB" id="A0A1I7SC21"/>
<evidence type="ECO:0000313" key="3">
    <source>
        <dbReference type="Proteomes" id="UP000659654"/>
    </source>
</evidence>
<dbReference type="Proteomes" id="UP000582659">
    <property type="component" value="Unassembled WGS sequence"/>
</dbReference>
<organism evidence="2 4">
    <name type="scientific">Bursaphelenchus xylophilus</name>
    <name type="common">Pinewood nematode worm</name>
    <name type="synonym">Aphelenchoides xylophilus</name>
    <dbReference type="NCBI Taxonomy" id="6326"/>
    <lineage>
        <taxon>Eukaryota</taxon>
        <taxon>Metazoa</taxon>
        <taxon>Ecdysozoa</taxon>
        <taxon>Nematoda</taxon>
        <taxon>Chromadorea</taxon>
        <taxon>Rhabditida</taxon>
        <taxon>Tylenchina</taxon>
        <taxon>Tylenchomorpha</taxon>
        <taxon>Aphelenchoidea</taxon>
        <taxon>Aphelenchoididae</taxon>
        <taxon>Bursaphelenchus</taxon>
    </lineage>
</organism>
<gene>
    <name evidence="1" type="ORF">BXYJ_LOCUS1939</name>
</gene>
<evidence type="ECO:0000313" key="1">
    <source>
        <dbReference type="EMBL" id="CAD5210459.1"/>
    </source>
</evidence>
<dbReference type="EMBL" id="CAJFCV020000001">
    <property type="protein sequence ID" value="CAG9086421.1"/>
    <property type="molecule type" value="Genomic_DNA"/>
</dbReference>
<dbReference type="WBParaSite" id="BXY_1057200.1">
    <property type="protein sequence ID" value="BXY_1057200.1"/>
    <property type="gene ID" value="BXY_1057200"/>
</dbReference>
<sequence length="139" mass="15311">MGKRRNDRSAHSIRASSSWFRLEDIGGASLRCSLASPPLSLLTSDARSLVLYMSAQPILVLSSSIPFSSLPALPTFFLGGLFRADFGRFIVKSKSFDWSLSSSQLPVPLLIAASFIQSEFNGKKNIVWVPTQLCWVNIM</sequence>